<evidence type="ECO:0000256" key="5">
    <source>
        <dbReference type="ARBA" id="ARBA00023136"/>
    </source>
</evidence>
<dbReference type="EMBL" id="JAGUCO010000001">
    <property type="protein sequence ID" value="MBS2096895.1"/>
    <property type="molecule type" value="Genomic_DNA"/>
</dbReference>
<dbReference type="Gene3D" id="1.10.3470.10">
    <property type="entry name" value="ABC transporter involved in vitamin B12 uptake, BtuC"/>
    <property type="match status" value="1"/>
</dbReference>
<feature type="transmembrane region" description="Helical" evidence="7">
    <location>
        <begin position="135"/>
        <end position="156"/>
    </location>
</feature>
<name>A0ABS5JPS9_9BACT</name>
<feature type="transmembrane region" description="Helical" evidence="7">
    <location>
        <begin position="249"/>
        <end position="269"/>
    </location>
</feature>
<dbReference type="Proteomes" id="UP000708576">
    <property type="component" value="Unassembled WGS sequence"/>
</dbReference>
<dbReference type="RefSeq" id="WP_212212451.1">
    <property type="nucleotide sequence ID" value="NZ_JAGUCO010000001.1"/>
</dbReference>
<dbReference type="InterPro" id="IPR001626">
    <property type="entry name" value="ABC_TroCD"/>
</dbReference>
<dbReference type="PANTHER" id="PTHR30477:SF18">
    <property type="entry name" value="METAL TRANSPORT SYSTEM MEMBRANE PROTEIN CT_417-RELATED"/>
    <property type="match status" value="1"/>
</dbReference>
<keyword evidence="5 7" id="KW-0472">Membrane</keyword>
<feature type="transmembrane region" description="Helical" evidence="7">
    <location>
        <begin position="56"/>
        <end position="81"/>
    </location>
</feature>
<dbReference type="SUPFAM" id="SSF81345">
    <property type="entry name" value="ABC transporter involved in vitamin B12 uptake, BtuC"/>
    <property type="match status" value="1"/>
</dbReference>
<evidence type="ECO:0000256" key="1">
    <source>
        <dbReference type="ARBA" id="ARBA00004141"/>
    </source>
</evidence>
<gene>
    <name evidence="8" type="ORF">KEM10_01315</name>
</gene>
<evidence type="ECO:0000313" key="9">
    <source>
        <dbReference type="Proteomes" id="UP000708576"/>
    </source>
</evidence>
<sequence>MNNFIELISFNFFQNALWAALLTSLMAGIVGTYIVARRNVFISGGITHASFGGMGIAYFLGLSPILGATVFAIGSALGIEWTSKKAGLREDSAIAIIWSLGMAIGIIFVFLTPGYTPNLMSFLFGDILTVKMIDLFLLAILSCIIILLTVIFYHPILFTAFDSDYAQTVGYKSTLIRYIISIIIALSIVLAIKIMGIILVLSLFTIPPSTANLFSKNFKSIIYISVVISLTGSISGLILAYIFDLPSGATIIFTLTGMYALLRILKYVFEKR</sequence>
<keyword evidence="9" id="KW-1185">Reference proteome</keyword>
<accession>A0ABS5JPS9</accession>
<keyword evidence="6" id="KW-0813">Transport</keyword>
<evidence type="ECO:0000256" key="3">
    <source>
        <dbReference type="ARBA" id="ARBA00022692"/>
    </source>
</evidence>
<feature type="transmembrane region" description="Helical" evidence="7">
    <location>
        <begin position="93"/>
        <end position="115"/>
    </location>
</feature>
<protein>
    <submittedName>
        <fullName evidence="8">Metal ABC transporter permease</fullName>
    </submittedName>
</protein>
<proteinExistence type="inferred from homology"/>
<feature type="transmembrane region" description="Helical" evidence="7">
    <location>
        <begin position="221"/>
        <end position="243"/>
    </location>
</feature>
<keyword evidence="3 6" id="KW-0812">Transmembrane</keyword>
<evidence type="ECO:0000256" key="4">
    <source>
        <dbReference type="ARBA" id="ARBA00022989"/>
    </source>
</evidence>
<dbReference type="InterPro" id="IPR037294">
    <property type="entry name" value="ABC_BtuC-like"/>
</dbReference>
<feature type="transmembrane region" description="Helical" evidence="7">
    <location>
        <begin position="16"/>
        <end position="36"/>
    </location>
</feature>
<evidence type="ECO:0000256" key="7">
    <source>
        <dbReference type="SAM" id="Phobius"/>
    </source>
</evidence>
<comment type="subcellular location">
    <subcellularLocation>
        <location evidence="6">Cell membrane</location>
        <topology evidence="6">Multi-pass membrane protein</topology>
    </subcellularLocation>
    <subcellularLocation>
        <location evidence="1">Membrane</location>
        <topology evidence="1">Multi-pass membrane protein</topology>
    </subcellularLocation>
</comment>
<dbReference type="PANTHER" id="PTHR30477">
    <property type="entry name" value="ABC-TRANSPORTER METAL-BINDING PROTEIN"/>
    <property type="match status" value="1"/>
</dbReference>
<comment type="similarity">
    <text evidence="2 6">Belongs to the ABC-3 integral membrane protein family.</text>
</comment>
<comment type="caution">
    <text evidence="8">The sequence shown here is derived from an EMBL/GenBank/DDBJ whole genome shotgun (WGS) entry which is preliminary data.</text>
</comment>
<reference evidence="8 9" key="1">
    <citation type="journal article" date="2015" name="Int. J. Syst. Evol. Microbiol.">
        <title>Carboxylicivirga linearis sp. nov., isolated from a sea cucumber culture pond.</title>
        <authorList>
            <person name="Wang F.Q."/>
            <person name="Zhou Y.X."/>
            <person name="Lin X.Z."/>
            <person name="Chen G.J."/>
            <person name="Du Z.J."/>
        </authorList>
    </citation>
    <scope>NUCLEOTIDE SEQUENCE [LARGE SCALE GENOMIC DNA]</scope>
    <source>
        <strain evidence="8 9">FB218</strain>
    </source>
</reference>
<keyword evidence="4 7" id="KW-1133">Transmembrane helix</keyword>
<evidence type="ECO:0000313" key="8">
    <source>
        <dbReference type="EMBL" id="MBS2096895.1"/>
    </source>
</evidence>
<feature type="transmembrane region" description="Helical" evidence="7">
    <location>
        <begin position="176"/>
        <end position="201"/>
    </location>
</feature>
<dbReference type="Pfam" id="PF00950">
    <property type="entry name" value="ABC-3"/>
    <property type="match status" value="1"/>
</dbReference>
<evidence type="ECO:0000256" key="6">
    <source>
        <dbReference type="RuleBase" id="RU003943"/>
    </source>
</evidence>
<organism evidence="8 9">
    <name type="scientific">Carboxylicivirga linearis</name>
    <dbReference type="NCBI Taxonomy" id="1628157"/>
    <lineage>
        <taxon>Bacteria</taxon>
        <taxon>Pseudomonadati</taxon>
        <taxon>Bacteroidota</taxon>
        <taxon>Bacteroidia</taxon>
        <taxon>Marinilabiliales</taxon>
        <taxon>Marinilabiliaceae</taxon>
        <taxon>Carboxylicivirga</taxon>
    </lineage>
</organism>
<evidence type="ECO:0000256" key="2">
    <source>
        <dbReference type="ARBA" id="ARBA00008034"/>
    </source>
</evidence>